<dbReference type="PANTHER" id="PTHR12143">
    <property type="entry name" value="PEPTIDE N-GLYCANASE PNGASE -RELATED"/>
    <property type="match status" value="1"/>
</dbReference>
<feature type="domain" description="Glycosyl hydrolase family 92" evidence="1">
    <location>
        <begin position="1"/>
        <end position="82"/>
    </location>
</feature>
<accession>A0A432DZL5</accession>
<dbReference type="InterPro" id="IPR008928">
    <property type="entry name" value="6-hairpin_glycosidase_sf"/>
</dbReference>
<sequence>MEYAYDDWCIAQMAKILGKKEDYQYFMKRSQNWKNLYNPKSGFMQPRKNGNWYEPFDPREVNNNYTEGNSWHYSYSVQQDIPD</sequence>
<comment type="caution">
    <text evidence="2">The sequence shown here is derived from an EMBL/GenBank/DDBJ whole genome shotgun (WGS) entry which is preliminary data.</text>
</comment>
<dbReference type="PANTHER" id="PTHR12143:SF43">
    <property type="entry name" value="PUTATIVE-RELATED"/>
    <property type="match status" value="1"/>
</dbReference>
<evidence type="ECO:0000259" key="1">
    <source>
        <dbReference type="Pfam" id="PF07971"/>
    </source>
</evidence>
<dbReference type="GO" id="GO:0000224">
    <property type="term" value="F:peptide-N4-(N-acetyl-beta-glucosaminyl)asparagine amidase activity"/>
    <property type="evidence" value="ECO:0007669"/>
    <property type="project" value="TreeGrafter"/>
</dbReference>
<dbReference type="GO" id="GO:0005829">
    <property type="term" value="C:cytosol"/>
    <property type="evidence" value="ECO:0007669"/>
    <property type="project" value="TreeGrafter"/>
</dbReference>
<reference evidence="2 3" key="1">
    <citation type="submission" date="2018-12" db="EMBL/GenBank/DDBJ databases">
        <title>Draft Genome Sequence of Chryseobacterium arthrosphaerae strain ED882-96 Isolated from the Blood of a Patient with Liver Cirrhosis in Taiwan.</title>
        <authorList>
            <person name="Lin J.-N."/>
            <person name="Lai C.-H."/>
            <person name="Yang C.-H."/>
            <person name="Huang Y.-H."/>
        </authorList>
    </citation>
    <scope>NUCLEOTIDE SEQUENCE [LARGE SCALE GENOMIC DNA]</scope>
    <source>
        <strain evidence="2 3">ED882-96</strain>
    </source>
</reference>
<dbReference type="Pfam" id="PF07971">
    <property type="entry name" value="Glyco_hydro_92"/>
    <property type="match status" value="1"/>
</dbReference>
<dbReference type="Proteomes" id="UP000276953">
    <property type="component" value="Unassembled WGS sequence"/>
</dbReference>
<organism evidence="2 3">
    <name type="scientific">Chryseobacterium arthrosphaerae</name>
    <dbReference type="NCBI Taxonomy" id="651561"/>
    <lineage>
        <taxon>Bacteria</taxon>
        <taxon>Pseudomonadati</taxon>
        <taxon>Bacteroidota</taxon>
        <taxon>Flavobacteriia</taxon>
        <taxon>Flavobacteriales</taxon>
        <taxon>Weeksellaceae</taxon>
        <taxon>Chryseobacterium group</taxon>
        <taxon>Chryseobacterium</taxon>
    </lineage>
</organism>
<dbReference type="Gene3D" id="1.20.1610.10">
    <property type="entry name" value="alpha-1,2-mannosidases domains"/>
    <property type="match status" value="1"/>
</dbReference>
<dbReference type="InterPro" id="IPR012939">
    <property type="entry name" value="Glyco_hydro_92"/>
</dbReference>
<dbReference type="EMBL" id="RYFC01000001">
    <property type="protein sequence ID" value="RTZ49673.1"/>
    <property type="molecule type" value="Genomic_DNA"/>
</dbReference>
<evidence type="ECO:0000313" key="2">
    <source>
        <dbReference type="EMBL" id="RTZ49673.1"/>
    </source>
</evidence>
<protein>
    <recommendedName>
        <fullName evidence="1">Glycosyl hydrolase family 92 domain-containing protein</fullName>
    </recommendedName>
</protein>
<dbReference type="AlphaFoldDB" id="A0A432DZL5"/>
<name>A0A432DZL5_9FLAO</name>
<dbReference type="GO" id="GO:0005975">
    <property type="term" value="P:carbohydrate metabolic process"/>
    <property type="evidence" value="ECO:0007669"/>
    <property type="project" value="InterPro"/>
</dbReference>
<dbReference type="GO" id="GO:0006516">
    <property type="term" value="P:glycoprotein catabolic process"/>
    <property type="evidence" value="ECO:0007669"/>
    <property type="project" value="TreeGrafter"/>
</dbReference>
<dbReference type="SUPFAM" id="SSF48208">
    <property type="entry name" value="Six-hairpin glycosidases"/>
    <property type="match status" value="1"/>
</dbReference>
<proteinExistence type="predicted"/>
<dbReference type="InterPro" id="IPR050883">
    <property type="entry name" value="PNGase"/>
</dbReference>
<gene>
    <name evidence="2" type="ORF">EJ377_04790</name>
</gene>
<evidence type="ECO:0000313" key="3">
    <source>
        <dbReference type="Proteomes" id="UP000276953"/>
    </source>
</evidence>